<dbReference type="OrthoDB" id="202825at2759"/>
<feature type="region of interest" description="Disordered" evidence="2">
    <location>
        <begin position="281"/>
        <end position="307"/>
    </location>
</feature>
<dbReference type="Proteomes" id="UP000326877">
    <property type="component" value="Unassembled WGS sequence"/>
</dbReference>
<evidence type="ECO:0000256" key="1">
    <source>
        <dbReference type="SAM" id="Coils"/>
    </source>
</evidence>
<accession>A0A5N7CDJ4</accession>
<sequence>MDADTTPFPAQLALALAIVKQKPADLDIKEYILQIRQNIKATKDADKTYTQDKDKFFDSVSFWQQAYEKSEAEQSKLLDRIYDLERRNEALNAKIQARDATFGDESVLISSKRKATVGKKAAMTRKRAKTQVGHLGNGNGHALRVGDELGSVDYVEESTGSFMRQFYTLQKALQKRGTGSAVVQAAVNLCTTAADEISKAGYENRMVSSVAKKGGSVGAEKPGIVEVIRGVGGAFKLLLRAIKALSGAENGTRYVNHVIYHVIHLYESTMNSLEQRCKVKSEQAHSTPSAKKKQAMSHRQAKDVQPSDTIVKTDDEVSVQITQLLSTMASALDPASSEHQNLLEGFLFLLISRVGKLLCLFVFQDLQLRPELCTDSTKLPLPRGLTEVDLNDKTFYAANIEAKYLVWLLERTLAVTTRLVSLSPSESRDSRRSVSFEAKLKERLQSTLLQAVFGRESIWGQSFHQPTQTGGDLDGLQTCPPIPDQSVPDWFMQEVWRLLGWDILVNCNPSNR</sequence>
<dbReference type="EMBL" id="ML735239">
    <property type="protein sequence ID" value="KAE8392221.1"/>
    <property type="molecule type" value="Genomic_DNA"/>
</dbReference>
<gene>
    <name evidence="3" type="ORF">BDV23DRAFT_192725</name>
</gene>
<reference evidence="3" key="1">
    <citation type="submission" date="2019-04" db="EMBL/GenBank/DDBJ databases">
        <title>Friends and foes A comparative genomics studyof 23 Aspergillus species from section Flavi.</title>
        <authorList>
            <consortium name="DOE Joint Genome Institute"/>
            <person name="Kjaerbolling I."/>
            <person name="Vesth T."/>
            <person name="Frisvad J.C."/>
            <person name="Nybo J.L."/>
            <person name="Theobald S."/>
            <person name="Kildgaard S."/>
            <person name="Isbrandt T."/>
            <person name="Kuo A."/>
            <person name="Sato A."/>
            <person name="Lyhne E.K."/>
            <person name="Kogle M.E."/>
            <person name="Wiebenga A."/>
            <person name="Kun R.S."/>
            <person name="Lubbers R.J."/>
            <person name="Makela M.R."/>
            <person name="Barry K."/>
            <person name="Chovatia M."/>
            <person name="Clum A."/>
            <person name="Daum C."/>
            <person name="Haridas S."/>
            <person name="He G."/>
            <person name="LaButti K."/>
            <person name="Lipzen A."/>
            <person name="Mondo S."/>
            <person name="Riley R."/>
            <person name="Salamov A."/>
            <person name="Simmons B.A."/>
            <person name="Magnuson J.K."/>
            <person name="Henrissat B."/>
            <person name="Mortensen U.H."/>
            <person name="Larsen T.O."/>
            <person name="Devries R.P."/>
            <person name="Grigoriev I.V."/>
            <person name="Machida M."/>
            <person name="Baker S.E."/>
            <person name="Andersen M.R."/>
        </authorList>
    </citation>
    <scope>NUCLEOTIDE SEQUENCE [LARGE SCALE GENOMIC DNA]</scope>
    <source>
        <strain evidence="3">IBT 14317</strain>
    </source>
</reference>
<feature type="coiled-coil region" evidence="1">
    <location>
        <begin position="67"/>
        <end position="94"/>
    </location>
</feature>
<evidence type="ECO:0000256" key="2">
    <source>
        <dbReference type="SAM" id="MobiDB-lite"/>
    </source>
</evidence>
<protein>
    <submittedName>
        <fullName evidence="3">Uncharacterized protein</fullName>
    </submittedName>
</protein>
<keyword evidence="1" id="KW-0175">Coiled coil</keyword>
<name>A0A5N7CDJ4_PETAA</name>
<proteinExistence type="predicted"/>
<dbReference type="AlphaFoldDB" id="A0A5N7CDJ4"/>
<organism evidence="3">
    <name type="scientific">Petromyces alliaceus</name>
    <name type="common">Aspergillus alliaceus</name>
    <dbReference type="NCBI Taxonomy" id="209559"/>
    <lineage>
        <taxon>Eukaryota</taxon>
        <taxon>Fungi</taxon>
        <taxon>Dikarya</taxon>
        <taxon>Ascomycota</taxon>
        <taxon>Pezizomycotina</taxon>
        <taxon>Eurotiomycetes</taxon>
        <taxon>Eurotiomycetidae</taxon>
        <taxon>Eurotiales</taxon>
        <taxon>Aspergillaceae</taxon>
        <taxon>Aspergillus</taxon>
        <taxon>Aspergillus subgen. Circumdati</taxon>
    </lineage>
</organism>
<evidence type="ECO:0000313" key="3">
    <source>
        <dbReference type="EMBL" id="KAE8392221.1"/>
    </source>
</evidence>